<dbReference type="AlphaFoldDB" id="A0A501WKI3"/>
<dbReference type="OrthoDB" id="9794151at2"/>
<gene>
    <name evidence="2 6" type="primary">fdhE</name>
    <name evidence="6" type="ORF">FJM51_19710</name>
</gene>
<evidence type="ECO:0000259" key="5">
    <source>
        <dbReference type="Pfam" id="PF24860"/>
    </source>
</evidence>
<comment type="function">
    <text evidence="2">Necessary for formate dehydrogenase activity.</text>
</comment>
<comment type="caution">
    <text evidence="6">The sequence shown here is derived from an EMBL/GenBank/DDBJ whole genome shotgun (WGS) entry which is preliminary data.</text>
</comment>
<accession>A0A501WKI3</accession>
<protein>
    <recommendedName>
        <fullName evidence="2">Protein FdhE homolog</fullName>
    </recommendedName>
</protein>
<dbReference type="Gene3D" id="3.90.1670.10">
    <property type="entry name" value="FdhE-like domain"/>
    <property type="match status" value="1"/>
</dbReference>
<evidence type="ECO:0000256" key="2">
    <source>
        <dbReference type="HAMAP-Rule" id="MF_00611"/>
    </source>
</evidence>
<keyword evidence="7" id="KW-1185">Reference proteome</keyword>
<sequence length="303" mass="31345">MPAEIAPDPSRIGVIADPPFAIPPDPAALFARRATRLAFLAKSSRLGPYLSFLSELAGTQAKLAAALPAPAPLPAEQVARARAAGLPPIEGAALARSGDLATTISAFLDAAGAIPKPEPARAALDLARAAGRGEWERMALNLIAATVPAEEAAVHLYVAAGLQIHAARLAATLDAKRLVPVGTGACPCCGGRPAVSLVMALPKVEGVRYAACATCQTLWNEVRVKCLACGSTKGIGYRSLDAEGSVIKAEVCDSCHSWVKTLYQTKDAGLEQIADDVASLGLDALMGGTDWRRAGFDPFLIGY</sequence>
<feature type="domain" description="FdhE C-terminal" evidence="5">
    <location>
        <begin position="224"/>
        <end position="300"/>
    </location>
</feature>
<proteinExistence type="inferred from homology"/>
<dbReference type="HAMAP" id="MF_00611">
    <property type="entry name" value="FdeH"/>
    <property type="match status" value="1"/>
</dbReference>
<name>A0A501WKI3_9RHOB</name>
<dbReference type="Pfam" id="PF24860">
    <property type="entry name" value="FdhE_C"/>
    <property type="match status" value="1"/>
</dbReference>
<organism evidence="6 7">
    <name type="scientific">Amaricoccus solimangrovi</name>
    <dbReference type="NCBI Taxonomy" id="2589815"/>
    <lineage>
        <taxon>Bacteria</taxon>
        <taxon>Pseudomonadati</taxon>
        <taxon>Pseudomonadota</taxon>
        <taxon>Alphaproteobacteria</taxon>
        <taxon>Rhodobacterales</taxon>
        <taxon>Paracoccaceae</taxon>
        <taxon>Amaricoccus</taxon>
    </lineage>
</organism>
<dbReference type="GO" id="GO:0005829">
    <property type="term" value="C:cytosol"/>
    <property type="evidence" value="ECO:0007669"/>
    <property type="project" value="TreeGrafter"/>
</dbReference>
<dbReference type="GO" id="GO:0008199">
    <property type="term" value="F:ferric iron binding"/>
    <property type="evidence" value="ECO:0007669"/>
    <property type="project" value="TreeGrafter"/>
</dbReference>
<dbReference type="InterPro" id="IPR056797">
    <property type="entry name" value="FdhE_central"/>
</dbReference>
<dbReference type="InterPro" id="IPR056796">
    <property type="entry name" value="FdhE_C"/>
</dbReference>
<dbReference type="Pfam" id="PF24859">
    <property type="entry name" value="FdhE_central"/>
    <property type="match status" value="1"/>
</dbReference>
<feature type="domain" description="FdhE N-terminal" evidence="3">
    <location>
        <begin position="18"/>
        <end position="182"/>
    </location>
</feature>
<dbReference type="Pfam" id="PF04216">
    <property type="entry name" value="FdhE_N"/>
    <property type="match status" value="1"/>
</dbReference>
<dbReference type="Proteomes" id="UP000319255">
    <property type="component" value="Unassembled WGS sequence"/>
</dbReference>
<dbReference type="GO" id="GO:0051604">
    <property type="term" value="P:protein maturation"/>
    <property type="evidence" value="ECO:0007669"/>
    <property type="project" value="TreeGrafter"/>
</dbReference>
<evidence type="ECO:0000256" key="1">
    <source>
        <dbReference type="ARBA" id="ARBA00022490"/>
    </source>
</evidence>
<dbReference type="InterPro" id="IPR006452">
    <property type="entry name" value="Formate_DH_accessory"/>
</dbReference>
<comment type="similarity">
    <text evidence="2">Belongs to the FdhE family.</text>
</comment>
<dbReference type="InterPro" id="IPR024064">
    <property type="entry name" value="FdhE-like_sf"/>
</dbReference>
<comment type="subcellular location">
    <subcellularLocation>
        <location evidence="2">Cytoplasm</location>
    </subcellularLocation>
</comment>
<feature type="domain" description="FdhE central" evidence="4">
    <location>
        <begin position="186"/>
        <end position="223"/>
    </location>
</feature>
<keyword evidence="1 2" id="KW-0963">Cytoplasm</keyword>
<evidence type="ECO:0000313" key="7">
    <source>
        <dbReference type="Proteomes" id="UP000319255"/>
    </source>
</evidence>
<reference evidence="6 7" key="1">
    <citation type="submission" date="2019-06" db="EMBL/GenBank/DDBJ databases">
        <title>A novel bacterium of genus Amaricoccus, isolated from marine sediment.</title>
        <authorList>
            <person name="Huang H."/>
            <person name="Mo K."/>
            <person name="Hu Y."/>
        </authorList>
    </citation>
    <scope>NUCLEOTIDE SEQUENCE [LARGE SCALE GENOMIC DNA]</scope>
    <source>
        <strain evidence="6 7">HB172011</strain>
    </source>
</reference>
<dbReference type="PIRSF" id="PIRSF018296">
    <property type="entry name" value="Format_dh_formtn"/>
    <property type="match status" value="1"/>
</dbReference>
<dbReference type="PANTHER" id="PTHR37689">
    <property type="entry name" value="PROTEIN FDHE"/>
    <property type="match status" value="1"/>
</dbReference>
<evidence type="ECO:0000259" key="4">
    <source>
        <dbReference type="Pfam" id="PF24859"/>
    </source>
</evidence>
<evidence type="ECO:0000313" key="6">
    <source>
        <dbReference type="EMBL" id="TPE47561.1"/>
    </source>
</evidence>
<dbReference type="InterPro" id="IPR056774">
    <property type="entry name" value="FdhE_N"/>
</dbReference>
<evidence type="ECO:0000259" key="3">
    <source>
        <dbReference type="Pfam" id="PF04216"/>
    </source>
</evidence>
<dbReference type="CDD" id="cd16341">
    <property type="entry name" value="FdhE"/>
    <property type="match status" value="1"/>
</dbReference>
<dbReference type="SUPFAM" id="SSF144020">
    <property type="entry name" value="FdhE-like"/>
    <property type="match status" value="1"/>
</dbReference>
<dbReference type="NCBIfam" id="TIGR01562">
    <property type="entry name" value="FdhE"/>
    <property type="match status" value="1"/>
</dbReference>
<dbReference type="PANTHER" id="PTHR37689:SF1">
    <property type="entry name" value="PROTEIN FDHE"/>
    <property type="match status" value="1"/>
</dbReference>
<dbReference type="RefSeq" id="WP_140455851.1">
    <property type="nucleotide sequence ID" value="NZ_VFRP01000029.1"/>
</dbReference>
<dbReference type="EMBL" id="VFRP01000029">
    <property type="protein sequence ID" value="TPE47561.1"/>
    <property type="molecule type" value="Genomic_DNA"/>
</dbReference>